<dbReference type="HAMAP" id="MF_00165">
    <property type="entry name" value="Thymidylate_kinase"/>
    <property type="match status" value="1"/>
</dbReference>
<dbReference type="GO" id="GO:0006227">
    <property type="term" value="P:dUDP biosynthetic process"/>
    <property type="evidence" value="ECO:0007669"/>
    <property type="project" value="TreeGrafter"/>
</dbReference>
<name>A0A1J5F7U8_9BACT</name>
<dbReference type="InterPro" id="IPR027417">
    <property type="entry name" value="P-loop_NTPase"/>
</dbReference>
<dbReference type="GO" id="GO:0006235">
    <property type="term" value="P:dTTP biosynthetic process"/>
    <property type="evidence" value="ECO:0007669"/>
    <property type="project" value="UniProtKB-UniRule"/>
</dbReference>
<reference evidence="9 10" key="1">
    <citation type="journal article" date="2016" name="Environ. Microbiol.">
        <title>Genomic resolution of a cold subsurface aquifer community provides metabolic insights for novel microbes adapted to high CO concentrations.</title>
        <authorList>
            <person name="Probst A.J."/>
            <person name="Castelle C.J."/>
            <person name="Singh A."/>
            <person name="Brown C.T."/>
            <person name="Anantharaman K."/>
            <person name="Sharon I."/>
            <person name="Hug L.A."/>
            <person name="Burstein D."/>
            <person name="Emerson J.B."/>
            <person name="Thomas B.C."/>
            <person name="Banfield J.F."/>
        </authorList>
    </citation>
    <scope>NUCLEOTIDE SEQUENCE [LARGE SCALE GENOMIC DNA]</scope>
    <source>
        <strain evidence="9">CG2_30_39_24</strain>
    </source>
</reference>
<keyword evidence="6 7" id="KW-0067">ATP-binding</keyword>
<evidence type="ECO:0000256" key="2">
    <source>
        <dbReference type="ARBA" id="ARBA00022679"/>
    </source>
</evidence>
<dbReference type="Gene3D" id="3.40.50.300">
    <property type="entry name" value="P-loop containing nucleotide triphosphate hydrolases"/>
    <property type="match status" value="1"/>
</dbReference>
<dbReference type="Proteomes" id="UP000183922">
    <property type="component" value="Unassembled WGS sequence"/>
</dbReference>
<evidence type="ECO:0000256" key="7">
    <source>
        <dbReference type="HAMAP-Rule" id="MF_00165"/>
    </source>
</evidence>
<evidence type="ECO:0000256" key="1">
    <source>
        <dbReference type="ARBA" id="ARBA00009776"/>
    </source>
</evidence>
<evidence type="ECO:0000259" key="8">
    <source>
        <dbReference type="Pfam" id="PF02223"/>
    </source>
</evidence>
<dbReference type="EC" id="2.7.4.9" evidence="7"/>
<dbReference type="STRING" id="1805236.AUK13_01465"/>
<proteinExistence type="inferred from homology"/>
<keyword evidence="5 7" id="KW-0418">Kinase</keyword>
<dbReference type="GO" id="GO:0005829">
    <property type="term" value="C:cytosol"/>
    <property type="evidence" value="ECO:0007669"/>
    <property type="project" value="TreeGrafter"/>
</dbReference>
<comment type="catalytic activity">
    <reaction evidence="7">
        <text>dTMP + ATP = dTDP + ADP</text>
        <dbReference type="Rhea" id="RHEA:13517"/>
        <dbReference type="ChEBI" id="CHEBI:30616"/>
        <dbReference type="ChEBI" id="CHEBI:58369"/>
        <dbReference type="ChEBI" id="CHEBI:63528"/>
        <dbReference type="ChEBI" id="CHEBI:456216"/>
        <dbReference type="EC" id="2.7.4.9"/>
    </reaction>
</comment>
<sequence>MKKGKLIVIEGIDGSGKTSQTKLLIKKLRKQGKKVKTIHFPQHGQGVFGKLVDAYLKNQFGPAPKLDYRLASTLYALDRFEAKNKLEKWLKAGYWIILDRYTESNFGHQAGKIKNKNKRLEVIKWLYDLDYKVLQNPKPDLVIFLDVPVNCAIKLMKKMDKKYDGHESDQQFLKNSHTAYLDAVRMFKYWQSIKCVKNNKLLTIDEIHNKIWNTL</sequence>
<evidence type="ECO:0000256" key="5">
    <source>
        <dbReference type="ARBA" id="ARBA00022777"/>
    </source>
</evidence>
<evidence type="ECO:0000313" key="10">
    <source>
        <dbReference type="Proteomes" id="UP000183922"/>
    </source>
</evidence>
<dbReference type="GO" id="GO:0005524">
    <property type="term" value="F:ATP binding"/>
    <property type="evidence" value="ECO:0007669"/>
    <property type="project" value="UniProtKB-UniRule"/>
</dbReference>
<keyword evidence="4 7" id="KW-0547">Nucleotide-binding</keyword>
<comment type="similarity">
    <text evidence="1 7">Belongs to the thymidylate kinase family.</text>
</comment>
<protein>
    <recommendedName>
        <fullName evidence="7">Thymidylate kinase</fullName>
        <ecNumber evidence="7">2.7.4.9</ecNumber>
    </recommendedName>
    <alternativeName>
        <fullName evidence="7">dTMP kinase</fullName>
    </alternativeName>
</protein>
<dbReference type="PANTHER" id="PTHR10344:SF1">
    <property type="entry name" value="THYMIDYLATE KINASE"/>
    <property type="match status" value="1"/>
</dbReference>
<evidence type="ECO:0000256" key="6">
    <source>
        <dbReference type="ARBA" id="ARBA00022840"/>
    </source>
</evidence>
<dbReference type="CDD" id="cd01672">
    <property type="entry name" value="TMPK"/>
    <property type="match status" value="1"/>
</dbReference>
<dbReference type="GO" id="GO:0004798">
    <property type="term" value="F:dTMP kinase activity"/>
    <property type="evidence" value="ECO:0007669"/>
    <property type="project" value="UniProtKB-UniRule"/>
</dbReference>
<dbReference type="InterPro" id="IPR018094">
    <property type="entry name" value="Thymidylate_kinase"/>
</dbReference>
<dbReference type="GO" id="GO:0006233">
    <property type="term" value="P:dTDP biosynthetic process"/>
    <property type="evidence" value="ECO:0007669"/>
    <property type="project" value="InterPro"/>
</dbReference>
<evidence type="ECO:0000256" key="4">
    <source>
        <dbReference type="ARBA" id="ARBA00022741"/>
    </source>
</evidence>
<feature type="binding site" evidence="7">
    <location>
        <begin position="11"/>
        <end position="18"/>
    </location>
    <ligand>
        <name>ATP</name>
        <dbReference type="ChEBI" id="CHEBI:30616"/>
    </ligand>
</feature>
<dbReference type="SUPFAM" id="SSF52540">
    <property type="entry name" value="P-loop containing nucleoside triphosphate hydrolases"/>
    <property type="match status" value="1"/>
</dbReference>
<dbReference type="Pfam" id="PF02223">
    <property type="entry name" value="Thymidylate_kin"/>
    <property type="match status" value="1"/>
</dbReference>
<dbReference type="GO" id="GO:0004550">
    <property type="term" value="F:nucleoside diphosphate kinase activity"/>
    <property type="evidence" value="ECO:0007669"/>
    <property type="project" value="TreeGrafter"/>
</dbReference>
<evidence type="ECO:0000313" key="9">
    <source>
        <dbReference type="EMBL" id="OIP56260.1"/>
    </source>
</evidence>
<gene>
    <name evidence="7" type="primary">tmk</name>
    <name evidence="9" type="ORF">AUK13_01465</name>
</gene>
<dbReference type="AlphaFoldDB" id="A0A1J5F7U8"/>
<feature type="domain" description="Thymidylate kinase-like" evidence="8">
    <location>
        <begin position="9"/>
        <end position="196"/>
    </location>
</feature>
<keyword evidence="3 7" id="KW-0545">Nucleotide biosynthesis</keyword>
<comment type="function">
    <text evidence="7">Phosphorylation of dTMP to form dTDP in both de novo and salvage pathways of dTTP synthesis.</text>
</comment>
<dbReference type="PANTHER" id="PTHR10344">
    <property type="entry name" value="THYMIDYLATE KINASE"/>
    <property type="match status" value="1"/>
</dbReference>
<organism evidence="9 10">
    <name type="scientific">Candidatus Kuenenbacteria bacterium CG2_30_39_24</name>
    <dbReference type="NCBI Taxonomy" id="1805236"/>
    <lineage>
        <taxon>Bacteria</taxon>
        <taxon>Candidatus Kueneniibacteriota</taxon>
    </lineage>
</organism>
<accession>A0A1J5F7U8</accession>
<keyword evidence="2 7" id="KW-0808">Transferase</keyword>
<comment type="caution">
    <text evidence="9">The sequence shown here is derived from an EMBL/GenBank/DDBJ whole genome shotgun (WGS) entry which is preliminary data.</text>
</comment>
<dbReference type="EMBL" id="MNYR01000021">
    <property type="protein sequence ID" value="OIP56260.1"/>
    <property type="molecule type" value="Genomic_DNA"/>
</dbReference>
<dbReference type="NCBIfam" id="TIGR00041">
    <property type="entry name" value="DTMP_kinase"/>
    <property type="match status" value="1"/>
</dbReference>
<evidence type="ECO:0000256" key="3">
    <source>
        <dbReference type="ARBA" id="ARBA00022727"/>
    </source>
</evidence>
<dbReference type="InterPro" id="IPR039430">
    <property type="entry name" value="Thymidylate_kin-like_dom"/>
</dbReference>